<dbReference type="RefSeq" id="WP_090260299.1">
    <property type="nucleotide sequence ID" value="NZ_FOIR01000004.1"/>
</dbReference>
<dbReference type="STRING" id="1267423.SAMN05216290_3517"/>
<dbReference type="GO" id="GO:0016757">
    <property type="term" value="F:glycosyltransferase activity"/>
    <property type="evidence" value="ECO:0007669"/>
    <property type="project" value="UniProtKB-KW"/>
</dbReference>
<feature type="transmembrane region" description="Helical" evidence="4">
    <location>
        <begin position="6"/>
        <end position="24"/>
    </location>
</feature>
<evidence type="ECO:0000256" key="4">
    <source>
        <dbReference type="SAM" id="Phobius"/>
    </source>
</evidence>
<proteinExistence type="inferred from homology"/>
<protein>
    <submittedName>
        <fullName evidence="6">Glycosyltransferase, catalytic subunit of cellulose synthase and poly-beta-1,6-N-acetylglucosamine synthase</fullName>
    </submittedName>
</protein>
<sequence length="360" mass="40620">MMVLLILYGALAVFELFLMFRFQWKQKQVHPPVKDKPVSILVCARNEAHNLADCLNALIASDYDFSKVELLIGDDNSEDDTRAIAARFSSKHSFIKVYDIQHEKDGLIAKGNVLAQLVDYSTHEIVLIIDADMIVSRHWLKTMVGALSADTQMLSGYTQILRQKGLLVSLQYFDWQVVLHSMKAMADLIRPISILGNNMGFQRSAYNAVGGWRGLGPTDVEDLGLLQLFQAKGFKTSQLISAEGFAQTKPQLTLKESIEQRCRWMNGVFTHHFILALPAFFARLWLLVFAVVLCFSWQVALVVLAYGTCSNIIKFLQISRRANGNTKFPLLVPWLTSLLDTFALIRLAVKGKVSWKGRKH</sequence>
<dbReference type="Gene3D" id="3.90.550.10">
    <property type="entry name" value="Spore Coat Polysaccharide Biosynthesis Protein SpsA, Chain A"/>
    <property type="match status" value="1"/>
</dbReference>
<evidence type="ECO:0000259" key="5">
    <source>
        <dbReference type="Pfam" id="PF00535"/>
    </source>
</evidence>
<keyword evidence="7" id="KW-1185">Reference proteome</keyword>
<dbReference type="AlphaFoldDB" id="A0A1I0RGD1"/>
<gene>
    <name evidence="6" type="ORF">SAMN05216290_3517</name>
</gene>
<dbReference type="Pfam" id="PF00535">
    <property type="entry name" value="Glycos_transf_2"/>
    <property type="match status" value="1"/>
</dbReference>
<dbReference type="Proteomes" id="UP000199437">
    <property type="component" value="Unassembled WGS sequence"/>
</dbReference>
<evidence type="ECO:0000313" key="7">
    <source>
        <dbReference type="Proteomes" id="UP000199437"/>
    </source>
</evidence>
<organism evidence="6 7">
    <name type="scientific">Roseivirga pacifica</name>
    <dbReference type="NCBI Taxonomy" id="1267423"/>
    <lineage>
        <taxon>Bacteria</taxon>
        <taxon>Pseudomonadati</taxon>
        <taxon>Bacteroidota</taxon>
        <taxon>Cytophagia</taxon>
        <taxon>Cytophagales</taxon>
        <taxon>Roseivirgaceae</taxon>
        <taxon>Roseivirga</taxon>
    </lineage>
</organism>
<feature type="transmembrane region" description="Helical" evidence="4">
    <location>
        <begin position="328"/>
        <end position="349"/>
    </location>
</feature>
<comment type="similarity">
    <text evidence="1">Belongs to the glycosyltransferase 2 family.</text>
</comment>
<reference evidence="7" key="1">
    <citation type="submission" date="2016-10" db="EMBL/GenBank/DDBJ databases">
        <authorList>
            <person name="Varghese N."/>
            <person name="Submissions S."/>
        </authorList>
    </citation>
    <scope>NUCLEOTIDE SEQUENCE [LARGE SCALE GENOMIC DNA]</scope>
    <source>
        <strain evidence="7">CGMCC 1.12402</strain>
    </source>
</reference>
<dbReference type="PANTHER" id="PTHR43630:SF1">
    <property type="entry name" value="POLY-BETA-1,6-N-ACETYL-D-GLUCOSAMINE SYNTHASE"/>
    <property type="match status" value="1"/>
</dbReference>
<keyword evidence="4" id="KW-0472">Membrane</keyword>
<dbReference type="EMBL" id="FOIR01000004">
    <property type="protein sequence ID" value="SEW39934.1"/>
    <property type="molecule type" value="Genomic_DNA"/>
</dbReference>
<keyword evidence="2" id="KW-0328">Glycosyltransferase</keyword>
<feature type="transmembrane region" description="Helical" evidence="4">
    <location>
        <begin position="284"/>
        <end position="308"/>
    </location>
</feature>
<feature type="domain" description="Glycosyltransferase 2-like" evidence="5">
    <location>
        <begin position="39"/>
        <end position="156"/>
    </location>
</feature>
<dbReference type="OrthoDB" id="9800276at2"/>
<dbReference type="InterPro" id="IPR029044">
    <property type="entry name" value="Nucleotide-diphossugar_trans"/>
</dbReference>
<dbReference type="PANTHER" id="PTHR43630">
    <property type="entry name" value="POLY-BETA-1,6-N-ACETYL-D-GLUCOSAMINE SYNTHASE"/>
    <property type="match status" value="1"/>
</dbReference>
<keyword evidence="3 6" id="KW-0808">Transferase</keyword>
<dbReference type="SUPFAM" id="SSF53448">
    <property type="entry name" value="Nucleotide-diphospho-sugar transferases"/>
    <property type="match status" value="1"/>
</dbReference>
<dbReference type="GeneID" id="99988189"/>
<dbReference type="InterPro" id="IPR001173">
    <property type="entry name" value="Glyco_trans_2-like"/>
</dbReference>
<accession>A0A1I0RGD1</accession>
<evidence type="ECO:0000256" key="3">
    <source>
        <dbReference type="ARBA" id="ARBA00022679"/>
    </source>
</evidence>
<evidence type="ECO:0000313" key="6">
    <source>
        <dbReference type="EMBL" id="SEW39934.1"/>
    </source>
</evidence>
<evidence type="ECO:0000256" key="1">
    <source>
        <dbReference type="ARBA" id="ARBA00006739"/>
    </source>
</evidence>
<keyword evidence="4" id="KW-1133">Transmembrane helix</keyword>
<evidence type="ECO:0000256" key="2">
    <source>
        <dbReference type="ARBA" id="ARBA00022676"/>
    </source>
</evidence>
<keyword evidence="4" id="KW-0812">Transmembrane</keyword>
<name>A0A1I0RGD1_9BACT</name>